<name>A0A511MML9_9NOCA</name>
<proteinExistence type="predicted"/>
<sequence>MRESSSGLWKLLVSEVALRHGFGCEESDGEFVLSGAAGVRIVLPSTRLARRVARAPRQRWAALVGDRLEMQIADLTAGHLDMARLESVRPLLRTRLCSARTKGLINDVRRLVAPGLLQRVLVDFGEIMTPVTYTAALRWGAKESDLFEIAERNTRAEGGLDLMAAEIDGMDDIDIQTLYGASDFVTAHVRWLDDYPVVGPWGALLVIPRHTHLLVHPITGPTVFAGMSLLAQLLVAGEAESRPVSRSIYWWRNRITVDIAATIRGSGDRMEVVPADHLESLLAIMRRDGNDRFPHT</sequence>
<reference evidence="1 2" key="1">
    <citation type="submission" date="2019-07" db="EMBL/GenBank/DDBJ databases">
        <title>Whole genome shotgun sequence of Nocardia ninae NBRC 108245.</title>
        <authorList>
            <person name="Hosoyama A."/>
            <person name="Uohara A."/>
            <person name="Ohji S."/>
            <person name="Ichikawa N."/>
        </authorList>
    </citation>
    <scope>NUCLEOTIDE SEQUENCE [LARGE SCALE GENOMIC DNA]</scope>
    <source>
        <strain evidence="1 2">NBRC 108245</strain>
    </source>
</reference>
<evidence type="ECO:0000313" key="1">
    <source>
        <dbReference type="EMBL" id="GEM41387.1"/>
    </source>
</evidence>
<keyword evidence="2" id="KW-1185">Reference proteome</keyword>
<protein>
    <submittedName>
        <fullName evidence="1">Uncharacterized protein</fullName>
    </submittedName>
</protein>
<dbReference type="EMBL" id="BJXA01000050">
    <property type="protein sequence ID" value="GEM41387.1"/>
    <property type="molecule type" value="Genomic_DNA"/>
</dbReference>
<dbReference type="Proteomes" id="UP000321424">
    <property type="component" value="Unassembled WGS sequence"/>
</dbReference>
<accession>A0A511MML9</accession>
<organism evidence="1 2">
    <name type="scientific">Nocardia ninae NBRC 108245</name>
    <dbReference type="NCBI Taxonomy" id="1210091"/>
    <lineage>
        <taxon>Bacteria</taxon>
        <taxon>Bacillati</taxon>
        <taxon>Actinomycetota</taxon>
        <taxon>Actinomycetes</taxon>
        <taxon>Mycobacteriales</taxon>
        <taxon>Nocardiaceae</taxon>
        <taxon>Nocardia</taxon>
    </lineage>
</organism>
<gene>
    <name evidence="1" type="ORF">NN4_59060</name>
</gene>
<dbReference type="OrthoDB" id="3812886at2"/>
<evidence type="ECO:0000313" key="2">
    <source>
        <dbReference type="Proteomes" id="UP000321424"/>
    </source>
</evidence>
<comment type="caution">
    <text evidence="1">The sequence shown here is derived from an EMBL/GenBank/DDBJ whole genome shotgun (WGS) entry which is preliminary data.</text>
</comment>
<dbReference type="AlphaFoldDB" id="A0A511MML9"/>
<dbReference type="RefSeq" id="WP_147138238.1">
    <property type="nucleotide sequence ID" value="NZ_BJXA01000050.1"/>
</dbReference>